<accession>A0A1H7WHT7</accession>
<dbReference type="Proteomes" id="UP000199664">
    <property type="component" value="Unassembled WGS sequence"/>
</dbReference>
<dbReference type="STRING" id="1036779.SAMN04515666_108175"/>
<protein>
    <submittedName>
        <fullName evidence="1">Uncharacterized protein</fullName>
    </submittedName>
</protein>
<keyword evidence="2" id="KW-1185">Reference proteome</keyword>
<gene>
    <name evidence="1" type="ORF">SAMN04515666_108175</name>
</gene>
<name>A0A1H7WHT7_9HYPH</name>
<proteinExistence type="predicted"/>
<dbReference type="RefSeq" id="WP_091840019.1">
    <property type="nucleotide sequence ID" value="NZ_FOAN01000008.1"/>
</dbReference>
<organism evidence="1 2">
    <name type="scientific">Bosea lupini</name>
    <dbReference type="NCBI Taxonomy" id="1036779"/>
    <lineage>
        <taxon>Bacteria</taxon>
        <taxon>Pseudomonadati</taxon>
        <taxon>Pseudomonadota</taxon>
        <taxon>Alphaproteobacteria</taxon>
        <taxon>Hyphomicrobiales</taxon>
        <taxon>Boseaceae</taxon>
        <taxon>Bosea</taxon>
    </lineage>
</organism>
<evidence type="ECO:0000313" key="2">
    <source>
        <dbReference type="Proteomes" id="UP000199664"/>
    </source>
</evidence>
<sequence length="106" mass="11699">MTVFQPIPAEKQGVSVSEAIERAANNLRDAIMSVAEIGQPYILTTGEMIELGLLDEVEVNGWRMCAVSKRLEAELQRHGCYCSGPYLGHPEVGADDYYLVERKKAA</sequence>
<evidence type="ECO:0000313" key="1">
    <source>
        <dbReference type="EMBL" id="SEM20904.1"/>
    </source>
</evidence>
<dbReference type="AlphaFoldDB" id="A0A1H7WHT7"/>
<reference evidence="2" key="1">
    <citation type="submission" date="2016-10" db="EMBL/GenBank/DDBJ databases">
        <authorList>
            <person name="Varghese N."/>
            <person name="Submissions S."/>
        </authorList>
    </citation>
    <scope>NUCLEOTIDE SEQUENCE [LARGE SCALE GENOMIC DNA]</scope>
    <source>
        <strain evidence="2">LMG 26383,CCUG 61248,R- 45681</strain>
    </source>
</reference>
<dbReference type="EMBL" id="FOAN01000008">
    <property type="protein sequence ID" value="SEM20904.1"/>
    <property type="molecule type" value="Genomic_DNA"/>
</dbReference>